<name>A0A7W4QAU2_9GAMM</name>
<comment type="caution">
    <text evidence="1">The sequence shown here is derived from an EMBL/GenBank/DDBJ whole genome shotgun (WGS) entry which is preliminary data.</text>
</comment>
<dbReference type="RefSeq" id="WP_183089558.1">
    <property type="nucleotide sequence ID" value="NZ_JACJUD010000004.1"/>
</dbReference>
<organism evidence="1 2">
    <name type="scientific">Aquipseudomonas ullengensis</name>
    <dbReference type="NCBI Taxonomy" id="2759166"/>
    <lineage>
        <taxon>Bacteria</taxon>
        <taxon>Pseudomonadati</taxon>
        <taxon>Pseudomonadota</taxon>
        <taxon>Gammaproteobacteria</taxon>
        <taxon>Pseudomonadales</taxon>
        <taxon>Pseudomonadaceae</taxon>
        <taxon>Aquipseudomonas</taxon>
    </lineage>
</organism>
<keyword evidence="2" id="KW-1185">Reference proteome</keyword>
<dbReference type="Proteomes" id="UP000542720">
    <property type="component" value="Unassembled WGS sequence"/>
</dbReference>
<accession>A0A7W4QAU2</accession>
<proteinExistence type="predicted"/>
<sequence length="67" mass="7822">MRADFSARTFGDLMHSWRRETRGPFTLEWLEGDHAYLRPQEDELLPLIEFHALRLLRREAAGAPLSA</sequence>
<evidence type="ECO:0000313" key="2">
    <source>
        <dbReference type="Proteomes" id="UP000542720"/>
    </source>
</evidence>
<gene>
    <name evidence="1" type="ORF">H3H51_13405</name>
</gene>
<dbReference type="EMBL" id="JACJUD010000004">
    <property type="protein sequence ID" value="MBB2496019.1"/>
    <property type="molecule type" value="Genomic_DNA"/>
</dbReference>
<dbReference type="AlphaFoldDB" id="A0A7W4QAU2"/>
<evidence type="ECO:0000313" key="1">
    <source>
        <dbReference type="EMBL" id="MBB2496019.1"/>
    </source>
</evidence>
<protein>
    <submittedName>
        <fullName evidence="1">Uncharacterized protein</fullName>
    </submittedName>
</protein>
<reference evidence="1 2" key="1">
    <citation type="submission" date="2020-08" db="EMBL/GenBank/DDBJ databases">
        <authorList>
            <person name="Kim C.M."/>
        </authorList>
    </citation>
    <scope>NUCLEOTIDE SEQUENCE [LARGE SCALE GENOMIC DNA]</scope>
    <source>
        <strain evidence="1 2">UL070</strain>
    </source>
</reference>